<evidence type="ECO:0000313" key="10">
    <source>
        <dbReference type="Proteomes" id="UP000055590"/>
    </source>
</evidence>
<keyword evidence="10" id="KW-1185">Reference proteome</keyword>
<dbReference type="PIRSF" id="PIRSF016502">
    <property type="entry name" value="Urea_transporter"/>
    <property type="match status" value="1"/>
</dbReference>
<evidence type="ECO:0000256" key="1">
    <source>
        <dbReference type="ARBA" id="ARBA00004651"/>
    </source>
</evidence>
<evidence type="ECO:0000256" key="5">
    <source>
        <dbReference type="ARBA" id="ARBA00022989"/>
    </source>
</evidence>
<gene>
    <name evidence="9" type="ORF">AKJ08_2820</name>
</gene>
<evidence type="ECO:0000313" key="9">
    <source>
        <dbReference type="EMBL" id="AKU92433.1"/>
    </source>
</evidence>
<dbReference type="KEGG" id="vin:AKJ08_2820"/>
<feature type="transmembrane region" description="Helical" evidence="8">
    <location>
        <begin position="44"/>
        <end position="73"/>
    </location>
</feature>
<dbReference type="GO" id="GO:0005886">
    <property type="term" value="C:plasma membrane"/>
    <property type="evidence" value="ECO:0007669"/>
    <property type="project" value="UniProtKB-SubCell"/>
</dbReference>
<feature type="transmembrane region" description="Helical" evidence="8">
    <location>
        <begin position="309"/>
        <end position="329"/>
    </location>
</feature>
<dbReference type="Proteomes" id="UP000055590">
    <property type="component" value="Chromosome"/>
</dbReference>
<feature type="transmembrane region" description="Helical" evidence="8">
    <location>
        <begin position="203"/>
        <end position="224"/>
    </location>
</feature>
<evidence type="ECO:0000256" key="8">
    <source>
        <dbReference type="SAM" id="Phobius"/>
    </source>
</evidence>
<sequence length="352" mass="36671">MRLSLNGRMPEWAERADRHQATAFVDSCLRGVGMVIFLDNPVTGILILVGLLVASPWLCVATLVGVASATLAARLLRLDVRTIRTGAYGYNGALVGAALGTFLLPVWSLPVFACIVLASAISPVVMVAVSAVTARLLDLPALTFPFNFVAIPSLLATFSIVHIHHSPLLAIHAAQKIETGLRATEGVTPQADPGVIVGAIFRGIGQVFLADDVVSGILIVAGLFVASRVVALFAVIGSVAGMLCGLALGGDGVAVYHGLWGYNSVLSSAALGGVFLVLRFRTAIYAVACAAATAVLYAAMVFVGSRFGVPALTLPFCIATVVFLLVPWATTSIRRVPLAEVSTPEERLRIGS</sequence>
<dbReference type="RefSeq" id="WP_050726601.1">
    <property type="nucleotide sequence ID" value="NZ_CP012332.1"/>
</dbReference>
<dbReference type="OrthoDB" id="279428at2"/>
<feature type="transmembrane region" description="Helical" evidence="8">
    <location>
        <begin position="110"/>
        <end position="132"/>
    </location>
</feature>
<comment type="similarity">
    <text evidence="2">Belongs to the urea transporter family.</text>
</comment>
<reference evidence="9 10" key="1">
    <citation type="submission" date="2015-08" db="EMBL/GenBank/DDBJ databases">
        <authorList>
            <person name="Babu N.S."/>
            <person name="Beckwith C.J."/>
            <person name="Beseler K.G."/>
            <person name="Brison A."/>
            <person name="Carone J.V."/>
            <person name="Caskin T.P."/>
            <person name="Diamond M."/>
            <person name="Durham M.E."/>
            <person name="Foxe J.M."/>
            <person name="Go M."/>
            <person name="Henderson B.A."/>
            <person name="Jones I.B."/>
            <person name="McGettigan J.A."/>
            <person name="Micheletti S.J."/>
            <person name="Nasrallah M.E."/>
            <person name="Ortiz D."/>
            <person name="Piller C.R."/>
            <person name="Privatt S.R."/>
            <person name="Schneider S.L."/>
            <person name="Sharp S."/>
            <person name="Smith T.C."/>
            <person name="Stanton J.D."/>
            <person name="Ullery H.E."/>
            <person name="Wilson R.J."/>
            <person name="Serrano M.G."/>
            <person name="Buck G."/>
            <person name="Lee V."/>
            <person name="Wang Y."/>
            <person name="Carvalho R."/>
            <person name="Voegtly L."/>
            <person name="Shi R."/>
            <person name="Duckworth R."/>
            <person name="Johnson A."/>
            <person name="Loviza R."/>
            <person name="Walstead R."/>
            <person name="Shah Z."/>
            <person name="Kiflezghi M."/>
            <person name="Wade K."/>
            <person name="Ball S.L."/>
            <person name="Bradley K.W."/>
            <person name="Asai D.J."/>
            <person name="Bowman C.A."/>
            <person name="Russell D.A."/>
            <person name="Pope W.H."/>
            <person name="Jacobs-Sera D."/>
            <person name="Hendrix R.W."/>
            <person name="Hatfull G.F."/>
        </authorList>
    </citation>
    <scope>NUCLEOTIDE SEQUENCE [LARGE SCALE GENOMIC DNA]</scope>
    <source>
        <strain evidence="9 10">DSM 27710</strain>
    </source>
</reference>
<dbReference type="PANTHER" id="PTHR10464">
    <property type="entry name" value="UREA TRANSPORTER"/>
    <property type="match status" value="1"/>
</dbReference>
<dbReference type="PANTHER" id="PTHR10464:SF4">
    <property type="entry name" value="UREA TRANSPORTER"/>
    <property type="match status" value="1"/>
</dbReference>
<evidence type="ECO:0000256" key="3">
    <source>
        <dbReference type="ARBA" id="ARBA00022475"/>
    </source>
</evidence>
<keyword evidence="5 8" id="KW-1133">Transmembrane helix</keyword>
<dbReference type="EMBL" id="CP012332">
    <property type="protein sequence ID" value="AKU92433.1"/>
    <property type="molecule type" value="Genomic_DNA"/>
</dbReference>
<feature type="transmembrane region" description="Helical" evidence="8">
    <location>
        <begin position="229"/>
        <end position="248"/>
    </location>
</feature>
<keyword evidence="4 8" id="KW-0812">Transmembrane</keyword>
<dbReference type="InterPro" id="IPR029020">
    <property type="entry name" value="Ammonium/urea_transptr"/>
</dbReference>
<keyword evidence="3" id="KW-1003">Cell membrane</keyword>
<comment type="subcellular location">
    <subcellularLocation>
        <location evidence="1">Cell membrane</location>
        <topology evidence="1">Multi-pass membrane protein</topology>
    </subcellularLocation>
</comment>
<proteinExistence type="inferred from homology"/>
<feature type="transmembrane region" description="Helical" evidence="8">
    <location>
        <begin position="260"/>
        <end position="278"/>
    </location>
</feature>
<evidence type="ECO:0000256" key="7">
    <source>
        <dbReference type="PIRSR" id="PIRSR016502-1"/>
    </source>
</evidence>
<dbReference type="Pfam" id="PF03253">
    <property type="entry name" value="UT"/>
    <property type="match status" value="1"/>
</dbReference>
<dbReference type="AlphaFoldDB" id="A0A0K1PFX2"/>
<dbReference type="InterPro" id="IPR004937">
    <property type="entry name" value="Urea_transporter"/>
</dbReference>
<dbReference type="Gene3D" id="1.10.3430.10">
    <property type="entry name" value="Ammonium transporter AmtB like domains"/>
    <property type="match status" value="1"/>
</dbReference>
<evidence type="ECO:0000256" key="2">
    <source>
        <dbReference type="ARBA" id="ARBA00005914"/>
    </source>
</evidence>
<keyword evidence="6 8" id="KW-0472">Membrane</keyword>
<accession>A0A0K1PFX2</accession>
<dbReference type="STRING" id="1391653.AKJ08_2820"/>
<dbReference type="PATRIC" id="fig|1391653.3.peg.2937"/>
<feature type="transmembrane region" description="Helical" evidence="8">
    <location>
        <begin position="85"/>
        <end position="104"/>
    </location>
</feature>
<feature type="site" description="Important for channel permeability" evidence="7">
    <location>
        <position position="313"/>
    </location>
</feature>
<feature type="transmembrane region" description="Helical" evidence="8">
    <location>
        <begin position="144"/>
        <end position="163"/>
    </location>
</feature>
<evidence type="ECO:0000256" key="4">
    <source>
        <dbReference type="ARBA" id="ARBA00022692"/>
    </source>
</evidence>
<name>A0A0K1PFX2_9BACT</name>
<protein>
    <submittedName>
        <fullName evidence="9">Eukaryotic-type low-affinity urea transporter</fullName>
    </submittedName>
</protein>
<feature type="transmembrane region" description="Helical" evidence="8">
    <location>
        <begin position="283"/>
        <end position="303"/>
    </location>
</feature>
<dbReference type="GO" id="GO:0015204">
    <property type="term" value="F:urea transmembrane transporter activity"/>
    <property type="evidence" value="ECO:0007669"/>
    <property type="project" value="InterPro"/>
</dbReference>
<evidence type="ECO:0000256" key="6">
    <source>
        <dbReference type="ARBA" id="ARBA00023136"/>
    </source>
</evidence>
<organism evidence="9 10">
    <name type="scientific">Vulgatibacter incomptus</name>
    <dbReference type="NCBI Taxonomy" id="1391653"/>
    <lineage>
        <taxon>Bacteria</taxon>
        <taxon>Pseudomonadati</taxon>
        <taxon>Myxococcota</taxon>
        <taxon>Myxococcia</taxon>
        <taxon>Myxococcales</taxon>
        <taxon>Cystobacterineae</taxon>
        <taxon>Vulgatibacteraceae</taxon>
        <taxon>Vulgatibacter</taxon>
    </lineage>
</organism>